<dbReference type="OrthoDB" id="2015098at2759"/>
<sequence>MICGGVLGRSREIRRVGKGVARVSLQLHLQIHNRRTIASSACLLHQFQHPKASFLYSPRPKGRFLKMFLGPINARATRKDVQLKVKEEYNNYRLIFSVFTMKTLTSSAPSTSWKTKANQIVEHQGIAENQPKMPKSHYMFYDPSMSSDHHVLQKSGVDFTTQVLGWVVMDMKVLKDVQELKQDVEELNITKDVDDGRVVEAKGESKLAGDIEELKIKLRKVEAKLNKVKIKEEDCRRKTNKMGKGILSLPTVGVGIVIRALSYPLKLIAKNSGDNGSVVMVR</sequence>
<dbReference type="Proteomes" id="UP000631114">
    <property type="component" value="Unassembled WGS sequence"/>
</dbReference>
<evidence type="ECO:0000313" key="7">
    <source>
        <dbReference type="EMBL" id="KAF9609429.1"/>
    </source>
</evidence>
<evidence type="ECO:0000313" key="8">
    <source>
        <dbReference type="Proteomes" id="UP000631114"/>
    </source>
</evidence>
<evidence type="ECO:0000256" key="2">
    <source>
        <dbReference type="ARBA" id="ARBA00009700"/>
    </source>
</evidence>
<gene>
    <name evidence="7" type="ORF">IFM89_016229</name>
</gene>
<evidence type="ECO:0000256" key="3">
    <source>
        <dbReference type="ARBA" id="ARBA00022692"/>
    </source>
</evidence>
<keyword evidence="4" id="KW-1133">Transmembrane helix</keyword>
<keyword evidence="6" id="KW-0175">Coiled coil</keyword>
<keyword evidence="5" id="KW-0472">Membrane</keyword>
<name>A0A835M048_9MAGN</name>
<keyword evidence="8" id="KW-1185">Reference proteome</keyword>
<feature type="coiled-coil region" evidence="6">
    <location>
        <begin position="204"/>
        <end position="238"/>
    </location>
</feature>
<evidence type="ECO:0000256" key="1">
    <source>
        <dbReference type="ARBA" id="ARBA00004141"/>
    </source>
</evidence>
<dbReference type="AlphaFoldDB" id="A0A835M048"/>
<proteinExistence type="inferred from homology"/>
<dbReference type="GO" id="GO:0016020">
    <property type="term" value="C:membrane"/>
    <property type="evidence" value="ECO:0007669"/>
    <property type="project" value="UniProtKB-SubCell"/>
</dbReference>
<comment type="similarity">
    <text evidence="2">Belongs to the TMEM120 family.</text>
</comment>
<evidence type="ECO:0000256" key="6">
    <source>
        <dbReference type="SAM" id="Coils"/>
    </source>
</evidence>
<dbReference type="InterPro" id="IPR012926">
    <property type="entry name" value="TMEM120A/B"/>
</dbReference>
<reference evidence="7 8" key="1">
    <citation type="submission" date="2020-10" db="EMBL/GenBank/DDBJ databases">
        <title>The Coptis chinensis genome and diversification of protoberbering-type alkaloids.</title>
        <authorList>
            <person name="Wang B."/>
            <person name="Shu S."/>
            <person name="Song C."/>
            <person name="Liu Y."/>
        </authorList>
    </citation>
    <scope>NUCLEOTIDE SEQUENCE [LARGE SCALE GENOMIC DNA]</scope>
    <source>
        <strain evidence="7">HL-2020</strain>
        <tissue evidence="7">Leaf</tissue>
    </source>
</reference>
<keyword evidence="3" id="KW-0812">Transmembrane</keyword>
<organism evidence="7 8">
    <name type="scientific">Coptis chinensis</name>
    <dbReference type="NCBI Taxonomy" id="261450"/>
    <lineage>
        <taxon>Eukaryota</taxon>
        <taxon>Viridiplantae</taxon>
        <taxon>Streptophyta</taxon>
        <taxon>Embryophyta</taxon>
        <taxon>Tracheophyta</taxon>
        <taxon>Spermatophyta</taxon>
        <taxon>Magnoliopsida</taxon>
        <taxon>Ranunculales</taxon>
        <taxon>Ranunculaceae</taxon>
        <taxon>Coptidoideae</taxon>
        <taxon>Coptis</taxon>
    </lineage>
</organism>
<comment type="subcellular location">
    <subcellularLocation>
        <location evidence="1">Membrane</location>
        <topology evidence="1">Multi-pass membrane protein</topology>
    </subcellularLocation>
</comment>
<evidence type="ECO:0000256" key="4">
    <source>
        <dbReference type="ARBA" id="ARBA00022989"/>
    </source>
</evidence>
<evidence type="ECO:0000256" key="5">
    <source>
        <dbReference type="ARBA" id="ARBA00023136"/>
    </source>
</evidence>
<dbReference type="EMBL" id="JADFTS010000004">
    <property type="protein sequence ID" value="KAF9609429.1"/>
    <property type="molecule type" value="Genomic_DNA"/>
</dbReference>
<protein>
    <submittedName>
        <fullName evidence="7">Uncharacterized protein</fullName>
    </submittedName>
</protein>
<accession>A0A835M048</accession>
<feature type="non-terminal residue" evidence="7">
    <location>
        <position position="282"/>
    </location>
</feature>
<comment type="caution">
    <text evidence="7">The sequence shown here is derived from an EMBL/GenBank/DDBJ whole genome shotgun (WGS) entry which is preliminary data.</text>
</comment>
<dbReference type="Pfam" id="PF07851">
    <property type="entry name" value="TMEM120A-B"/>
    <property type="match status" value="1"/>
</dbReference>